<comment type="caution">
    <text evidence="2">The sequence shown here is derived from an EMBL/GenBank/DDBJ whole genome shotgun (WGS) entry which is preliminary data.</text>
</comment>
<organism evidence="2 3">
    <name type="scientific">Cristinia sonorae</name>
    <dbReference type="NCBI Taxonomy" id="1940300"/>
    <lineage>
        <taxon>Eukaryota</taxon>
        <taxon>Fungi</taxon>
        <taxon>Dikarya</taxon>
        <taxon>Basidiomycota</taxon>
        <taxon>Agaricomycotina</taxon>
        <taxon>Agaricomycetes</taxon>
        <taxon>Agaricomycetidae</taxon>
        <taxon>Agaricales</taxon>
        <taxon>Pleurotineae</taxon>
        <taxon>Stephanosporaceae</taxon>
        <taxon>Cristinia</taxon>
    </lineage>
</organism>
<dbReference type="OrthoDB" id="10530842at2759"/>
<dbReference type="AlphaFoldDB" id="A0A8K0UHE1"/>
<proteinExistence type="predicted"/>
<accession>A0A8K0UHE1</accession>
<keyword evidence="3" id="KW-1185">Reference proteome</keyword>
<evidence type="ECO:0000256" key="1">
    <source>
        <dbReference type="SAM" id="SignalP"/>
    </source>
</evidence>
<keyword evidence="1" id="KW-0732">Signal</keyword>
<gene>
    <name evidence="2" type="ORF">BXZ70DRAFT_910605</name>
</gene>
<feature type="chain" id="PRO_5035421559" evidence="1">
    <location>
        <begin position="20"/>
        <end position="102"/>
    </location>
</feature>
<protein>
    <submittedName>
        <fullName evidence="2">Uncharacterized protein</fullName>
    </submittedName>
</protein>
<dbReference type="Proteomes" id="UP000813824">
    <property type="component" value="Unassembled WGS sequence"/>
</dbReference>
<feature type="signal peptide" evidence="1">
    <location>
        <begin position="1"/>
        <end position="19"/>
    </location>
</feature>
<reference evidence="2" key="1">
    <citation type="journal article" date="2021" name="New Phytol.">
        <title>Evolutionary innovations through gain and loss of genes in the ectomycorrhizal Boletales.</title>
        <authorList>
            <person name="Wu G."/>
            <person name="Miyauchi S."/>
            <person name="Morin E."/>
            <person name="Kuo A."/>
            <person name="Drula E."/>
            <person name="Varga T."/>
            <person name="Kohler A."/>
            <person name="Feng B."/>
            <person name="Cao Y."/>
            <person name="Lipzen A."/>
            <person name="Daum C."/>
            <person name="Hundley H."/>
            <person name="Pangilinan J."/>
            <person name="Johnson J."/>
            <person name="Barry K."/>
            <person name="LaButti K."/>
            <person name="Ng V."/>
            <person name="Ahrendt S."/>
            <person name="Min B."/>
            <person name="Choi I.G."/>
            <person name="Park H."/>
            <person name="Plett J.M."/>
            <person name="Magnuson J."/>
            <person name="Spatafora J.W."/>
            <person name="Nagy L.G."/>
            <person name="Henrissat B."/>
            <person name="Grigoriev I.V."/>
            <person name="Yang Z.L."/>
            <person name="Xu J."/>
            <person name="Martin F.M."/>
        </authorList>
    </citation>
    <scope>NUCLEOTIDE SEQUENCE</scope>
    <source>
        <strain evidence="2">KKN 215</strain>
    </source>
</reference>
<evidence type="ECO:0000313" key="2">
    <source>
        <dbReference type="EMBL" id="KAH8083778.1"/>
    </source>
</evidence>
<evidence type="ECO:0000313" key="3">
    <source>
        <dbReference type="Proteomes" id="UP000813824"/>
    </source>
</evidence>
<dbReference type="EMBL" id="JAEVFJ010000047">
    <property type="protein sequence ID" value="KAH8083778.1"/>
    <property type="molecule type" value="Genomic_DNA"/>
</dbReference>
<name>A0A8K0UHE1_9AGAR</name>
<sequence>MRFTASLLAVAALIVAVAANPIPCGPNAPPVDVTNPAFDKRQCGVEHNLMKLEKHFEKEGPRIQAGWTGNTVTVCWQSSTIDVNNAFGRHHVLRAPVLAIGQ</sequence>